<feature type="domain" description="DUF7673" evidence="1">
    <location>
        <begin position="13"/>
        <end position="96"/>
    </location>
</feature>
<evidence type="ECO:0000313" key="3">
    <source>
        <dbReference type="Proteomes" id="UP000028534"/>
    </source>
</evidence>
<dbReference type="Proteomes" id="UP000028534">
    <property type="component" value="Unassembled WGS sequence"/>
</dbReference>
<accession>A0A084E2J2</accession>
<evidence type="ECO:0000259" key="1">
    <source>
        <dbReference type="Pfam" id="PF24720"/>
    </source>
</evidence>
<dbReference type="PATRIC" id="fig|13690.10.peg.5298"/>
<reference evidence="2 3" key="1">
    <citation type="submission" date="2014-03" db="EMBL/GenBank/DDBJ databases">
        <title>Genome sequence of Sphingobium yanoikuyae B1.</title>
        <authorList>
            <person name="Gan H.M."/>
            <person name="Gan H.Y."/>
            <person name="Savka M.A."/>
        </authorList>
    </citation>
    <scope>NUCLEOTIDE SEQUENCE [LARGE SCALE GENOMIC DNA]</scope>
    <source>
        <strain evidence="2 3">B1</strain>
    </source>
</reference>
<dbReference type="eggNOG" id="ENOG5033291">
    <property type="taxonomic scope" value="Bacteria"/>
</dbReference>
<proteinExistence type="predicted"/>
<organism evidence="2 3">
    <name type="scientific">Sphingobium yanoikuyae</name>
    <name type="common">Sphingomonas yanoikuyae</name>
    <dbReference type="NCBI Taxonomy" id="13690"/>
    <lineage>
        <taxon>Bacteria</taxon>
        <taxon>Pseudomonadati</taxon>
        <taxon>Pseudomonadota</taxon>
        <taxon>Alphaproteobacteria</taxon>
        <taxon>Sphingomonadales</taxon>
        <taxon>Sphingomonadaceae</taxon>
        <taxon>Sphingobium</taxon>
    </lineage>
</organism>
<gene>
    <name evidence="2" type="ORF">CP98_05120</name>
</gene>
<sequence length="107" mass="11747">MTRIEIDHPAMIAALKRLLDLARSDTGQSARVARFLMAWWNGPDLGDFPIADLFGLDRNVAGDITTVIGFLGQHDGAIYIDSLGYRAEMVVIVERWATLSRTSAEAA</sequence>
<evidence type="ECO:0000313" key="2">
    <source>
        <dbReference type="EMBL" id="KEZ12184.1"/>
    </source>
</evidence>
<dbReference type="RefSeq" id="WP_017501052.1">
    <property type="nucleotide sequence ID" value="NZ_DAIQKB010000047.1"/>
</dbReference>
<comment type="caution">
    <text evidence="2">The sequence shown here is derived from an EMBL/GenBank/DDBJ whole genome shotgun (WGS) entry which is preliminary data.</text>
</comment>
<name>A0A084E2J2_SPHYA</name>
<protein>
    <recommendedName>
        <fullName evidence="1">DUF7673 domain-containing protein</fullName>
    </recommendedName>
</protein>
<dbReference type="Pfam" id="PF24720">
    <property type="entry name" value="DUF7673"/>
    <property type="match status" value="1"/>
</dbReference>
<dbReference type="EMBL" id="JGVR01000066">
    <property type="protein sequence ID" value="KEZ12184.1"/>
    <property type="molecule type" value="Genomic_DNA"/>
</dbReference>
<dbReference type="AlphaFoldDB" id="A0A084E2J2"/>
<dbReference type="InterPro" id="IPR056090">
    <property type="entry name" value="DUF7673"/>
</dbReference>